<evidence type="ECO:0000313" key="1">
    <source>
        <dbReference type="EMBL" id="KAF2640736.1"/>
    </source>
</evidence>
<dbReference type="InterPro" id="IPR006175">
    <property type="entry name" value="YjgF/YER057c/UK114"/>
</dbReference>
<keyword evidence="2" id="KW-1185">Reference proteome</keyword>
<gene>
    <name evidence="1" type="ORF">P280DRAFT_469444</name>
</gene>
<dbReference type="GO" id="GO:0005739">
    <property type="term" value="C:mitochondrion"/>
    <property type="evidence" value="ECO:0007669"/>
    <property type="project" value="TreeGrafter"/>
</dbReference>
<dbReference type="PANTHER" id="PTHR11803">
    <property type="entry name" value="2-IMINOBUTANOATE/2-IMINOPROPANOATE DEAMINASE RIDA"/>
    <property type="match status" value="1"/>
</dbReference>
<dbReference type="SUPFAM" id="SSF55298">
    <property type="entry name" value="YjgF-like"/>
    <property type="match status" value="1"/>
</dbReference>
<dbReference type="GO" id="GO:0019239">
    <property type="term" value="F:deaminase activity"/>
    <property type="evidence" value="ECO:0007669"/>
    <property type="project" value="TreeGrafter"/>
</dbReference>
<dbReference type="GO" id="GO:0005829">
    <property type="term" value="C:cytosol"/>
    <property type="evidence" value="ECO:0007669"/>
    <property type="project" value="TreeGrafter"/>
</dbReference>
<reference evidence="1" key="1">
    <citation type="journal article" date="2020" name="Stud. Mycol.">
        <title>101 Dothideomycetes genomes: a test case for predicting lifestyles and emergence of pathogens.</title>
        <authorList>
            <person name="Haridas S."/>
            <person name="Albert R."/>
            <person name="Binder M."/>
            <person name="Bloem J."/>
            <person name="Labutti K."/>
            <person name="Salamov A."/>
            <person name="Andreopoulos B."/>
            <person name="Baker S."/>
            <person name="Barry K."/>
            <person name="Bills G."/>
            <person name="Bluhm B."/>
            <person name="Cannon C."/>
            <person name="Castanera R."/>
            <person name="Culley D."/>
            <person name="Daum C."/>
            <person name="Ezra D."/>
            <person name="Gonzalez J."/>
            <person name="Henrissat B."/>
            <person name="Kuo A."/>
            <person name="Liang C."/>
            <person name="Lipzen A."/>
            <person name="Lutzoni F."/>
            <person name="Magnuson J."/>
            <person name="Mondo S."/>
            <person name="Nolan M."/>
            <person name="Ohm R."/>
            <person name="Pangilinan J."/>
            <person name="Park H.-J."/>
            <person name="Ramirez L."/>
            <person name="Alfaro M."/>
            <person name="Sun H."/>
            <person name="Tritt A."/>
            <person name="Yoshinaga Y."/>
            <person name="Zwiers L.-H."/>
            <person name="Turgeon B."/>
            <person name="Goodwin S."/>
            <person name="Spatafora J."/>
            <person name="Crous P."/>
            <person name="Grigoriev I."/>
        </authorList>
    </citation>
    <scope>NUCLEOTIDE SEQUENCE</scope>
    <source>
        <strain evidence="1">CBS 473.64</strain>
    </source>
</reference>
<dbReference type="PANTHER" id="PTHR11803:SF48">
    <property type="entry name" value="2-AMINOMUCONATE DEAMINASE"/>
    <property type="match status" value="1"/>
</dbReference>
<dbReference type="InterPro" id="IPR035959">
    <property type="entry name" value="RutC-like_sf"/>
</dbReference>
<dbReference type="Gene3D" id="3.30.1330.40">
    <property type="entry name" value="RutC-like"/>
    <property type="match status" value="1"/>
</dbReference>
<dbReference type="EMBL" id="MU006784">
    <property type="protein sequence ID" value="KAF2640736.1"/>
    <property type="molecule type" value="Genomic_DNA"/>
</dbReference>
<dbReference type="AlphaFoldDB" id="A0A6A6RYW8"/>
<accession>A0A6A6RYW8</accession>
<dbReference type="CDD" id="cd00448">
    <property type="entry name" value="YjgF_YER057c_UK114_family"/>
    <property type="match status" value="1"/>
</dbReference>
<evidence type="ECO:0000313" key="2">
    <source>
        <dbReference type="Proteomes" id="UP000799753"/>
    </source>
</evidence>
<protein>
    <submittedName>
        <fullName evidence="1">YjgF-like protein</fullName>
    </submittedName>
</protein>
<dbReference type="Proteomes" id="UP000799753">
    <property type="component" value="Unassembled WGS sequence"/>
</dbReference>
<sequence>MPPNGEPFLLDPQAVPGPTRYPHARLAPATAHRTLYVSGIACRRPDGTYPGATSNADGTYTFDISAQTTAVLQNIDDIIKGATNGKGGIHNVIDAVVYVVDMKRDYAGMNESWNKVFASREVAPARATIGAKELPDERLIVEVKAVAVVDV</sequence>
<organism evidence="1 2">
    <name type="scientific">Massarina eburnea CBS 473.64</name>
    <dbReference type="NCBI Taxonomy" id="1395130"/>
    <lineage>
        <taxon>Eukaryota</taxon>
        <taxon>Fungi</taxon>
        <taxon>Dikarya</taxon>
        <taxon>Ascomycota</taxon>
        <taxon>Pezizomycotina</taxon>
        <taxon>Dothideomycetes</taxon>
        <taxon>Pleosporomycetidae</taxon>
        <taxon>Pleosporales</taxon>
        <taxon>Massarineae</taxon>
        <taxon>Massarinaceae</taxon>
        <taxon>Massarina</taxon>
    </lineage>
</organism>
<dbReference type="Pfam" id="PF01042">
    <property type="entry name" value="Ribonuc_L-PSP"/>
    <property type="match status" value="1"/>
</dbReference>
<name>A0A6A6RYW8_9PLEO</name>
<dbReference type="OrthoDB" id="309640at2759"/>
<proteinExistence type="predicted"/>